<name>A0ABR3FCK2_9AGAR</name>
<dbReference type="EMBL" id="JBAHYK010000555">
    <property type="protein sequence ID" value="KAL0573020.1"/>
    <property type="molecule type" value="Genomic_DNA"/>
</dbReference>
<comment type="caution">
    <text evidence="2">The sequence shown here is derived from an EMBL/GenBank/DDBJ whole genome shotgun (WGS) entry which is preliminary data.</text>
</comment>
<dbReference type="Proteomes" id="UP001465976">
    <property type="component" value="Unassembled WGS sequence"/>
</dbReference>
<proteinExistence type="predicted"/>
<protein>
    <submittedName>
        <fullName evidence="2">Uncharacterized protein</fullName>
    </submittedName>
</protein>
<accession>A0ABR3FCK2</accession>
<reference evidence="2 3" key="1">
    <citation type="submission" date="2024-02" db="EMBL/GenBank/DDBJ databases">
        <title>A draft genome for the cacao thread blight pathogen Marasmius crinis-equi.</title>
        <authorList>
            <person name="Cohen S.P."/>
            <person name="Baruah I.K."/>
            <person name="Amoako-Attah I."/>
            <person name="Bukari Y."/>
            <person name="Meinhardt L.W."/>
            <person name="Bailey B.A."/>
        </authorList>
    </citation>
    <scope>NUCLEOTIDE SEQUENCE [LARGE SCALE GENOMIC DNA]</scope>
    <source>
        <strain evidence="2 3">GH-76</strain>
    </source>
</reference>
<feature type="region of interest" description="Disordered" evidence="1">
    <location>
        <begin position="1"/>
        <end position="27"/>
    </location>
</feature>
<organism evidence="2 3">
    <name type="scientific">Marasmius crinis-equi</name>
    <dbReference type="NCBI Taxonomy" id="585013"/>
    <lineage>
        <taxon>Eukaryota</taxon>
        <taxon>Fungi</taxon>
        <taxon>Dikarya</taxon>
        <taxon>Basidiomycota</taxon>
        <taxon>Agaricomycotina</taxon>
        <taxon>Agaricomycetes</taxon>
        <taxon>Agaricomycetidae</taxon>
        <taxon>Agaricales</taxon>
        <taxon>Marasmiineae</taxon>
        <taxon>Marasmiaceae</taxon>
        <taxon>Marasmius</taxon>
    </lineage>
</organism>
<feature type="non-terminal residue" evidence="2">
    <location>
        <position position="212"/>
    </location>
</feature>
<keyword evidence="3" id="KW-1185">Reference proteome</keyword>
<evidence type="ECO:0000256" key="1">
    <source>
        <dbReference type="SAM" id="MobiDB-lite"/>
    </source>
</evidence>
<feature type="compositionally biased region" description="Gly residues" evidence="1">
    <location>
        <begin position="1"/>
        <end position="11"/>
    </location>
</feature>
<sequence length="212" mass="22227">MTTYGSGGGRPGVVPAGQPFAGRPVGGGTRDQIFGTRTYGSGYPGITGRGVAGRGFPFYFWPVIWGGAAGIAIGGSAGYLHASEYGLPDNSSRPGGPLYTAFFQSNSSQQSRTVLRVVADNSTIVSLLSDVDRNCSTFFAPQSVTTGSQFNTSAPAPKPEQVIQYYRASSVALALDGYNNSAVFSRDERTRDTDLPSGIDVDMINCVNQTIG</sequence>
<gene>
    <name evidence="2" type="ORF">V5O48_008948</name>
</gene>
<evidence type="ECO:0000313" key="3">
    <source>
        <dbReference type="Proteomes" id="UP001465976"/>
    </source>
</evidence>
<evidence type="ECO:0000313" key="2">
    <source>
        <dbReference type="EMBL" id="KAL0573020.1"/>
    </source>
</evidence>